<evidence type="ECO:0000313" key="1">
    <source>
        <dbReference type="EMBL" id="KAK4186997.1"/>
    </source>
</evidence>
<protein>
    <submittedName>
        <fullName evidence="1">Membrane protein</fullName>
    </submittedName>
</protein>
<dbReference type="Proteomes" id="UP001302126">
    <property type="component" value="Unassembled WGS sequence"/>
</dbReference>
<comment type="caution">
    <text evidence="1">The sequence shown here is derived from an EMBL/GenBank/DDBJ whole genome shotgun (WGS) entry which is preliminary data.</text>
</comment>
<name>A0AAN7AI98_9PEZI</name>
<proteinExistence type="predicted"/>
<dbReference type="EMBL" id="MU864411">
    <property type="protein sequence ID" value="KAK4186997.1"/>
    <property type="molecule type" value="Genomic_DNA"/>
</dbReference>
<organism evidence="1 2">
    <name type="scientific">Podospora australis</name>
    <dbReference type="NCBI Taxonomy" id="1536484"/>
    <lineage>
        <taxon>Eukaryota</taxon>
        <taxon>Fungi</taxon>
        <taxon>Dikarya</taxon>
        <taxon>Ascomycota</taxon>
        <taxon>Pezizomycotina</taxon>
        <taxon>Sordariomycetes</taxon>
        <taxon>Sordariomycetidae</taxon>
        <taxon>Sordariales</taxon>
        <taxon>Podosporaceae</taxon>
        <taxon>Podospora</taxon>
    </lineage>
</organism>
<accession>A0AAN7AI98</accession>
<keyword evidence="2" id="KW-1185">Reference proteome</keyword>
<reference evidence="1" key="2">
    <citation type="submission" date="2023-05" db="EMBL/GenBank/DDBJ databases">
        <authorList>
            <consortium name="Lawrence Berkeley National Laboratory"/>
            <person name="Steindorff A."/>
            <person name="Hensen N."/>
            <person name="Bonometti L."/>
            <person name="Westerberg I."/>
            <person name="Brannstrom I.O."/>
            <person name="Guillou S."/>
            <person name="Cros-Aarteil S."/>
            <person name="Calhoun S."/>
            <person name="Haridas S."/>
            <person name="Kuo A."/>
            <person name="Mondo S."/>
            <person name="Pangilinan J."/>
            <person name="Riley R."/>
            <person name="Labutti K."/>
            <person name="Andreopoulos B."/>
            <person name="Lipzen A."/>
            <person name="Chen C."/>
            <person name="Yanf M."/>
            <person name="Daum C."/>
            <person name="Ng V."/>
            <person name="Clum A."/>
            <person name="Ohm R."/>
            <person name="Martin F."/>
            <person name="Silar P."/>
            <person name="Natvig D."/>
            <person name="Lalanne C."/>
            <person name="Gautier V."/>
            <person name="Ament-Velasquez S.L."/>
            <person name="Kruys A."/>
            <person name="Hutchinson M.I."/>
            <person name="Powell A.J."/>
            <person name="Barry K."/>
            <person name="Miller A.N."/>
            <person name="Grigoriev I.V."/>
            <person name="Debuchy R."/>
            <person name="Gladieux P."/>
            <person name="Thoren M.H."/>
            <person name="Johannesson H."/>
        </authorList>
    </citation>
    <scope>NUCLEOTIDE SEQUENCE</scope>
    <source>
        <strain evidence="1">PSN309</strain>
    </source>
</reference>
<gene>
    <name evidence="1" type="ORF">QBC35DRAFT_499799</name>
</gene>
<sequence>MAEPNYEISYYERPGLHLSDLEKASLQQDLIAFARTQLSPLPIYNVFDTSNRACLNDKVIVTARVGPPDSDSDGENKSKGEIIAFVSASLLPISGLGPNPDPDPVLHTGLTIIHPSHQKSQVLKRLLFGTLFMRIFDKFPTGIWLVSLAEVITSLVQISRYTSECFPSPDWPAGKPPGETHLKIGREISEKYRYLFLINPAAEFDETKFVFRGSNDTPEGKVFMKDVDDKRYWHRDEKATQFFRGFFRKNRGDEVLQVGWLEPMRVLRVGQKDGFKNEDGVVSKL</sequence>
<reference evidence="1" key="1">
    <citation type="journal article" date="2023" name="Mol. Phylogenet. Evol.">
        <title>Genome-scale phylogeny and comparative genomics of the fungal order Sordariales.</title>
        <authorList>
            <person name="Hensen N."/>
            <person name="Bonometti L."/>
            <person name="Westerberg I."/>
            <person name="Brannstrom I.O."/>
            <person name="Guillou S."/>
            <person name="Cros-Aarteil S."/>
            <person name="Calhoun S."/>
            <person name="Haridas S."/>
            <person name="Kuo A."/>
            <person name="Mondo S."/>
            <person name="Pangilinan J."/>
            <person name="Riley R."/>
            <person name="LaButti K."/>
            <person name="Andreopoulos B."/>
            <person name="Lipzen A."/>
            <person name="Chen C."/>
            <person name="Yan M."/>
            <person name="Daum C."/>
            <person name="Ng V."/>
            <person name="Clum A."/>
            <person name="Steindorff A."/>
            <person name="Ohm R.A."/>
            <person name="Martin F."/>
            <person name="Silar P."/>
            <person name="Natvig D.O."/>
            <person name="Lalanne C."/>
            <person name="Gautier V."/>
            <person name="Ament-Velasquez S.L."/>
            <person name="Kruys A."/>
            <person name="Hutchinson M.I."/>
            <person name="Powell A.J."/>
            <person name="Barry K."/>
            <person name="Miller A.N."/>
            <person name="Grigoriev I.V."/>
            <person name="Debuchy R."/>
            <person name="Gladieux P."/>
            <person name="Hiltunen Thoren M."/>
            <person name="Johannesson H."/>
        </authorList>
    </citation>
    <scope>NUCLEOTIDE SEQUENCE</scope>
    <source>
        <strain evidence="1">PSN309</strain>
    </source>
</reference>
<dbReference type="AlphaFoldDB" id="A0AAN7AI98"/>
<evidence type="ECO:0000313" key="2">
    <source>
        <dbReference type="Proteomes" id="UP001302126"/>
    </source>
</evidence>